<dbReference type="AlphaFoldDB" id="A0A2N5SCU4"/>
<dbReference type="EMBL" id="PGCJ01001035">
    <property type="protein sequence ID" value="PLW11058.1"/>
    <property type="molecule type" value="Genomic_DNA"/>
</dbReference>
<proteinExistence type="predicted"/>
<accession>A0A2N5SCU4</accession>
<name>A0A2N5SCU4_9BASI</name>
<organism evidence="1 2">
    <name type="scientific">Puccinia coronata f. sp. avenae</name>
    <dbReference type="NCBI Taxonomy" id="200324"/>
    <lineage>
        <taxon>Eukaryota</taxon>
        <taxon>Fungi</taxon>
        <taxon>Dikarya</taxon>
        <taxon>Basidiomycota</taxon>
        <taxon>Pucciniomycotina</taxon>
        <taxon>Pucciniomycetes</taxon>
        <taxon>Pucciniales</taxon>
        <taxon>Pucciniaceae</taxon>
        <taxon>Puccinia</taxon>
    </lineage>
</organism>
<evidence type="ECO:0000313" key="2">
    <source>
        <dbReference type="Proteomes" id="UP000235388"/>
    </source>
</evidence>
<keyword evidence="2" id="KW-1185">Reference proteome</keyword>
<sequence>MATSNFILEVAIQGKLGVGPTDAIPQPIQNREIVSSVDTQAMQPRVPETKAPSIGLKITNSILNR</sequence>
<gene>
    <name evidence="1" type="ORF">PCANC_27363</name>
</gene>
<evidence type="ECO:0000313" key="1">
    <source>
        <dbReference type="EMBL" id="PLW11058.1"/>
    </source>
</evidence>
<protein>
    <submittedName>
        <fullName evidence="1">Uncharacterized protein</fullName>
    </submittedName>
</protein>
<comment type="caution">
    <text evidence="1">The sequence shown here is derived from an EMBL/GenBank/DDBJ whole genome shotgun (WGS) entry which is preliminary data.</text>
</comment>
<dbReference type="Proteomes" id="UP000235388">
    <property type="component" value="Unassembled WGS sequence"/>
</dbReference>
<reference evidence="1 2" key="1">
    <citation type="submission" date="2017-11" db="EMBL/GenBank/DDBJ databases">
        <title>De novo assembly and phasing of dikaryotic genomes from two isolates of Puccinia coronata f. sp. avenae, the causal agent of oat crown rust.</title>
        <authorList>
            <person name="Miller M.E."/>
            <person name="Zhang Y."/>
            <person name="Omidvar V."/>
            <person name="Sperschneider J."/>
            <person name="Schwessinger B."/>
            <person name="Raley C."/>
            <person name="Palmer J.M."/>
            <person name="Garnica D."/>
            <person name="Upadhyaya N."/>
            <person name="Rathjen J."/>
            <person name="Taylor J.M."/>
            <person name="Park R.F."/>
            <person name="Dodds P.N."/>
            <person name="Hirsch C.D."/>
            <person name="Kianian S.F."/>
            <person name="Figueroa M."/>
        </authorList>
    </citation>
    <scope>NUCLEOTIDE SEQUENCE [LARGE SCALE GENOMIC DNA]</scope>
    <source>
        <strain evidence="1">12NC29</strain>
    </source>
</reference>